<evidence type="ECO:0000313" key="1">
    <source>
        <dbReference type="EMBL" id="GBP81594.1"/>
    </source>
</evidence>
<accession>A0A4C1Z3H7</accession>
<dbReference type="EMBL" id="BGZK01001519">
    <property type="protein sequence ID" value="GBP81594.1"/>
    <property type="molecule type" value="Genomic_DNA"/>
</dbReference>
<gene>
    <name evidence="1" type="ORF">EVAR_62081_1</name>
</gene>
<proteinExistence type="predicted"/>
<organism evidence="1 2">
    <name type="scientific">Eumeta variegata</name>
    <name type="common">Bagworm moth</name>
    <name type="synonym">Eumeta japonica</name>
    <dbReference type="NCBI Taxonomy" id="151549"/>
    <lineage>
        <taxon>Eukaryota</taxon>
        <taxon>Metazoa</taxon>
        <taxon>Ecdysozoa</taxon>
        <taxon>Arthropoda</taxon>
        <taxon>Hexapoda</taxon>
        <taxon>Insecta</taxon>
        <taxon>Pterygota</taxon>
        <taxon>Neoptera</taxon>
        <taxon>Endopterygota</taxon>
        <taxon>Lepidoptera</taxon>
        <taxon>Glossata</taxon>
        <taxon>Ditrysia</taxon>
        <taxon>Tineoidea</taxon>
        <taxon>Psychidae</taxon>
        <taxon>Oiketicinae</taxon>
        <taxon>Eumeta</taxon>
    </lineage>
</organism>
<dbReference type="AlphaFoldDB" id="A0A4C1Z3H7"/>
<evidence type="ECO:0000313" key="2">
    <source>
        <dbReference type="Proteomes" id="UP000299102"/>
    </source>
</evidence>
<protein>
    <submittedName>
        <fullName evidence="1">Uncharacterized protein</fullName>
    </submittedName>
</protein>
<name>A0A4C1Z3H7_EUMVA</name>
<sequence>MEDLNRKLSTLTQCDLGAADDHCHRHDDKHQDRRLSMLSETLGIESVLFSSVSEYPRREPTLDSAAVS</sequence>
<comment type="caution">
    <text evidence="1">The sequence shown here is derived from an EMBL/GenBank/DDBJ whole genome shotgun (WGS) entry which is preliminary data.</text>
</comment>
<dbReference type="Proteomes" id="UP000299102">
    <property type="component" value="Unassembled WGS sequence"/>
</dbReference>
<keyword evidence="2" id="KW-1185">Reference proteome</keyword>
<reference evidence="1 2" key="1">
    <citation type="journal article" date="2019" name="Commun. Biol.">
        <title>The bagworm genome reveals a unique fibroin gene that provides high tensile strength.</title>
        <authorList>
            <person name="Kono N."/>
            <person name="Nakamura H."/>
            <person name="Ohtoshi R."/>
            <person name="Tomita M."/>
            <person name="Numata K."/>
            <person name="Arakawa K."/>
        </authorList>
    </citation>
    <scope>NUCLEOTIDE SEQUENCE [LARGE SCALE GENOMIC DNA]</scope>
</reference>